<comment type="caution">
    <text evidence="2">The sequence shown here is derived from an EMBL/GenBank/DDBJ whole genome shotgun (WGS) entry which is preliminary data.</text>
</comment>
<reference evidence="2 3" key="1">
    <citation type="submission" date="2018-10" db="EMBL/GenBank/DDBJ databases">
        <title>Genomic Encyclopedia of Type Strains, Phase IV (KMG-IV): sequencing the most valuable type-strain genomes for metagenomic binning, comparative biology and taxonomic classification.</title>
        <authorList>
            <person name="Goeker M."/>
        </authorList>
    </citation>
    <scope>NUCLEOTIDE SEQUENCE [LARGE SCALE GENOMIC DNA]</scope>
    <source>
        <strain evidence="2 3">DSM 3303</strain>
    </source>
</reference>
<evidence type="ECO:0000313" key="3">
    <source>
        <dbReference type="Proteomes" id="UP000279384"/>
    </source>
</evidence>
<feature type="domain" description="EAL" evidence="1">
    <location>
        <begin position="6"/>
        <end position="245"/>
    </location>
</feature>
<dbReference type="SMART" id="SM00052">
    <property type="entry name" value="EAL"/>
    <property type="match status" value="1"/>
</dbReference>
<dbReference type="RefSeq" id="WP_120809632.1">
    <property type="nucleotide sequence ID" value="NZ_RBID01000011.1"/>
</dbReference>
<sequence>MNQARNPIPTELLLEVIERQRIGAEYQPIKATNSLQTVGYEALARFYSATRQPLPPQAVFDTLHDSPVTLVQVELMSKRWQIEHAPRDGLLFLNLDPHAVAGLSLATPEHPLLDLLCQPQRTVIELIENTNVQEADHSMLLAELLAQRGIRTALDDIGGPATMVSIPILCTVDIYKFDRQWLRQLQQPRQLRMLQMLLAFARAEGKQTVLEGIESEADLRQAQALGVDFVQGYLFRPEFISRNAL</sequence>
<dbReference type="CDD" id="cd01948">
    <property type="entry name" value="EAL"/>
    <property type="match status" value="1"/>
</dbReference>
<dbReference type="PANTHER" id="PTHR33121:SF76">
    <property type="entry name" value="SIGNALING PROTEIN"/>
    <property type="match status" value="1"/>
</dbReference>
<name>A0A495BI64_VOGIN</name>
<dbReference type="AlphaFoldDB" id="A0A495BI64"/>
<dbReference type="InterPro" id="IPR001633">
    <property type="entry name" value="EAL_dom"/>
</dbReference>
<dbReference type="SUPFAM" id="SSF141868">
    <property type="entry name" value="EAL domain-like"/>
    <property type="match status" value="1"/>
</dbReference>
<evidence type="ECO:0000313" key="2">
    <source>
        <dbReference type="EMBL" id="RKQ60926.1"/>
    </source>
</evidence>
<dbReference type="PROSITE" id="PS50883">
    <property type="entry name" value="EAL"/>
    <property type="match status" value="1"/>
</dbReference>
<dbReference type="Proteomes" id="UP000279384">
    <property type="component" value="Unassembled WGS sequence"/>
</dbReference>
<gene>
    <name evidence="2" type="ORF">C8E02_0685</name>
</gene>
<protein>
    <submittedName>
        <fullName evidence="2">Diguanylate phosphodiesterase</fullName>
    </submittedName>
</protein>
<dbReference type="PANTHER" id="PTHR33121">
    <property type="entry name" value="CYCLIC DI-GMP PHOSPHODIESTERASE PDEF"/>
    <property type="match status" value="1"/>
</dbReference>
<evidence type="ECO:0000259" key="1">
    <source>
        <dbReference type="PROSITE" id="PS50883"/>
    </source>
</evidence>
<dbReference type="EMBL" id="RBID01000011">
    <property type="protein sequence ID" value="RKQ60926.1"/>
    <property type="molecule type" value="Genomic_DNA"/>
</dbReference>
<dbReference type="Gene3D" id="3.20.20.450">
    <property type="entry name" value="EAL domain"/>
    <property type="match status" value="1"/>
</dbReference>
<dbReference type="Pfam" id="PF00563">
    <property type="entry name" value="EAL"/>
    <property type="match status" value="1"/>
</dbReference>
<dbReference type="InterPro" id="IPR035919">
    <property type="entry name" value="EAL_sf"/>
</dbReference>
<organism evidence="2 3">
    <name type="scientific">Vogesella indigofera</name>
    <name type="common">Pseudomonas indigofera</name>
    <dbReference type="NCBI Taxonomy" id="45465"/>
    <lineage>
        <taxon>Bacteria</taxon>
        <taxon>Pseudomonadati</taxon>
        <taxon>Pseudomonadota</taxon>
        <taxon>Betaproteobacteria</taxon>
        <taxon>Neisseriales</taxon>
        <taxon>Chromobacteriaceae</taxon>
        <taxon>Vogesella</taxon>
    </lineage>
</organism>
<dbReference type="GO" id="GO:0071111">
    <property type="term" value="F:cyclic-guanylate-specific phosphodiesterase activity"/>
    <property type="evidence" value="ECO:0007669"/>
    <property type="project" value="InterPro"/>
</dbReference>
<proteinExistence type="predicted"/>
<dbReference type="InterPro" id="IPR050706">
    <property type="entry name" value="Cyclic-di-GMP_PDE-like"/>
</dbReference>
<accession>A0A495BI64</accession>